<reference evidence="9" key="3">
    <citation type="submission" date="2022-06" db="EMBL/GenBank/DDBJ databases">
        <title>Leptospira isolates from biofilms formed at urban environments.</title>
        <authorList>
            <person name="Ribeiro P.S."/>
            <person name="Sousa T."/>
            <person name="Carvalho N."/>
            <person name="Aburjaile F."/>
            <person name="Neves F."/>
            <person name="Oliveira D."/>
            <person name="Blanco L."/>
            <person name="Lima J."/>
            <person name="Costa F."/>
            <person name="Brenig B."/>
            <person name="Soares S."/>
            <person name="Ramos R."/>
            <person name="Goes-Neto A."/>
            <person name="Matiuzzi M."/>
            <person name="Azevedo V."/>
            <person name="Ristow P."/>
        </authorList>
    </citation>
    <scope>NUCLEOTIDE SEQUENCE</scope>
    <source>
        <strain evidence="9">VSF7</strain>
    </source>
</reference>
<dbReference type="PANTHER" id="PTHR33280">
    <property type="entry name" value="50S RIBOSOMAL PROTEIN L31, CHLOROPLASTIC"/>
    <property type="match status" value="1"/>
</dbReference>
<dbReference type="AlphaFoldDB" id="A0A2N0B1K4"/>
<evidence type="ECO:0000313" key="11">
    <source>
        <dbReference type="Proteomes" id="UP000297352"/>
    </source>
</evidence>
<feature type="binding site" evidence="8">
    <location>
        <position position="39"/>
    </location>
    <ligand>
        <name>Zn(2+)</name>
        <dbReference type="ChEBI" id="CHEBI:29105"/>
    </ligand>
</feature>
<keyword evidence="8" id="KW-0479">Metal-binding</keyword>
<proteinExistence type="inferred from homology"/>
<dbReference type="Pfam" id="PF01197">
    <property type="entry name" value="Ribosomal_L31"/>
    <property type="match status" value="1"/>
</dbReference>
<name>A0A2N0B1K4_9LEPT</name>
<dbReference type="GO" id="GO:0003735">
    <property type="term" value="F:structural constituent of ribosome"/>
    <property type="evidence" value="ECO:0007669"/>
    <property type="project" value="InterPro"/>
</dbReference>
<dbReference type="Proteomes" id="UP001209694">
    <property type="component" value="Unassembled WGS sequence"/>
</dbReference>
<dbReference type="PROSITE" id="PS01143">
    <property type="entry name" value="RIBOSOMAL_L31"/>
    <property type="match status" value="1"/>
</dbReference>
<comment type="cofactor">
    <cofactor evidence="8">
        <name>Zn(2+)</name>
        <dbReference type="ChEBI" id="CHEBI:29105"/>
    </cofactor>
    <text evidence="8">Binds 1 zinc ion per subunit.</text>
</comment>
<dbReference type="Gene3D" id="4.10.830.30">
    <property type="entry name" value="Ribosomal protein L31"/>
    <property type="match status" value="1"/>
</dbReference>
<evidence type="ECO:0000256" key="3">
    <source>
        <dbReference type="ARBA" id="ARBA00022730"/>
    </source>
</evidence>
<dbReference type="GO" id="GO:0005840">
    <property type="term" value="C:ribosome"/>
    <property type="evidence" value="ECO:0007669"/>
    <property type="project" value="UniProtKB-KW"/>
</dbReference>
<dbReference type="GO" id="GO:1990904">
    <property type="term" value="C:ribonucleoprotein complex"/>
    <property type="evidence" value="ECO:0007669"/>
    <property type="project" value="UniProtKB-KW"/>
</dbReference>
<dbReference type="EMBL" id="RQGI01000006">
    <property type="protein sequence ID" value="TGL74899.1"/>
    <property type="molecule type" value="Genomic_DNA"/>
</dbReference>
<comment type="function">
    <text evidence="8">Binds the 23S rRNA.</text>
</comment>
<dbReference type="EMBL" id="JAMQQD010000002">
    <property type="protein sequence ID" value="MCW7515108.1"/>
    <property type="molecule type" value="Genomic_DNA"/>
</dbReference>
<accession>A0A2N0B1K4</accession>
<sequence>MKTDIHPKYVAAKIKCACGTVIETRSTAGDISVEICSNCHPFFTGKSKLVDTTGRVDKFKKKYKMK</sequence>
<dbReference type="GO" id="GO:0006412">
    <property type="term" value="P:translation"/>
    <property type="evidence" value="ECO:0007669"/>
    <property type="project" value="UniProtKB-UniRule"/>
</dbReference>
<dbReference type="Proteomes" id="UP000297352">
    <property type="component" value="Unassembled WGS sequence"/>
</dbReference>
<keyword evidence="5 8" id="KW-0689">Ribosomal protein</keyword>
<dbReference type="GeneID" id="93339618"/>
<evidence type="ECO:0000313" key="10">
    <source>
        <dbReference type="EMBL" id="TGL74899.1"/>
    </source>
</evidence>
<evidence type="ECO:0000256" key="5">
    <source>
        <dbReference type="ARBA" id="ARBA00022980"/>
    </source>
</evidence>
<dbReference type="PRINTS" id="PR01249">
    <property type="entry name" value="RIBOSOMALL31"/>
</dbReference>
<keyword evidence="8" id="KW-0862">Zinc</keyword>
<dbReference type="PANTHER" id="PTHR33280:SF1">
    <property type="entry name" value="LARGE RIBOSOMAL SUBUNIT PROTEIN BL31C"/>
    <property type="match status" value="1"/>
</dbReference>
<keyword evidence="11" id="KW-1185">Reference proteome</keyword>
<comment type="subunit">
    <text evidence="2 8">Part of the 50S ribosomal subunit.</text>
</comment>
<keyword evidence="4 8" id="KW-0694">RNA-binding</keyword>
<dbReference type="InterPro" id="IPR042105">
    <property type="entry name" value="Ribosomal_bL31_sf"/>
</dbReference>
<dbReference type="SUPFAM" id="SSF143800">
    <property type="entry name" value="L28p-like"/>
    <property type="match status" value="1"/>
</dbReference>
<comment type="similarity">
    <text evidence="1 8">Belongs to the bacterial ribosomal protein bL31 family. Type A subfamily.</text>
</comment>
<evidence type="ECO:0000313" key="12">
    <source>
        <dbReference type="Proteomes" id="UP001209694"/>
    </source>
</evidence>
<dbReference type="GO" id="GO:0019843">
    <property type="term" value="F:rRNA binding"/>
    <property type="evidence" value="ECO:0007669"/>
    <property type="project" value="UniProtKB-KW"/>
</dbReference>
<dbReference type="RefSeq" id="WP_002973045.1">
    <property type="nucleotide sequence ID" value="NZ_JAIZBN010000001.1"/>
</dbReference>
<dbReference type="HAMAP" id="MF_00501">
    <property type="entry name" value="Ribosomal_bL31_1"/>
    <property type="match status" value="1"/>
</dbReference>
<dbReference type="InterPro" id="IPR002150">
    <property type="entry name" value="Ribosomal_bL31"/>
</dbReference>
<evidence type="ECO:0000256" key="8">
    <source>
        <dbReference type="HAMAP-Rule" id="MF_00501"/>
    </source>
</evidence>
<evidence type="ECO:0000313" key="9">
    <source>
        <dbReference type="EMBL" id="MCW7515108.1"/>
    </source>
</evidence>
<organism evidence="9 12">
    <name type="scientific">Leptospira levettii</name>
    <dbReference type="NCBI Taxonomy" id="2023178"/>
    <lineage>
        <taxon>Bacteria</taxon>
        <taxon>Pseudomonadati</taxon>
        <taxon>Spirochaetota</taxon>
        <taxon>Spirochaetia</taxon>
        <taxon>Leptospirales</taxon>
        <taxon>Leptospiraceae</taxon>
        <taxon>Leptospira</taxon>
    </lineage>
</organism>
<evidence type="ECO:0000256" key="7">
    <source>
        <dbReference type="ARBA" id="ARBA00035687"/>
    </source>
</evidence>
<feature type="binding site" evidence="8">
    <location>
        <position position="16"/>
    </location>
    <ligand>
        <name>Zn(2+)</name>
        <dbReference type="ChEBI" id="CHEBI:29105"/>
    </ligand>
</feature>
<evidence type="ECO:0000256" key="4">
    <source>
        <dbReference type="ARBA" id="ARBA00022884"/>
    </source>
</evidence>
<reference evidence="10" key="1">
    <citation type="submission" date="2018-10" db="EMBL/GenBank/DDBJ databases">
        <authorList>
            <person name="Vincent A.T."/>
            <person name="Schiettekatte O."/>
            <person name="Bourhy P."/>
            <person name="Veyrier F.J."/>
            <person name="Picardeau M."/>
        </authorList>
    </citation>
    <scope>NUCLEOTIDE SEQUENCE</scope>
    <source>
        <strain evidence="10">201702449</strain>
    </source>
</reference>
<reference evidence="11" key="2">
    <citation type="journal article" date="2019" name="PLoS Negl. Trop. Dis.">
        <title>Revisiting the worldwide diversity of Leptospira species in the environment.</title>
        <authorList>
            <person name="Vincent A.T."/>
            <person name="Schiettekatte O."/>
            <person name="Bourhy P."/>
            <person name="Veyrier F.J."/>
            <person name="Picardeau M."/>
        </authorList>
    </citation>
    <scope>NUCLEOTIDE SEQUENCE [LARGE SCALE GENOMIC DNA]</scope>
    <source>
        <strain evidence="11">201702449</strain>
    </source>
</reference>
<dbReference type="NCBIfam" id="TIGR00105">
    <property type="entry name" value="L31"/>
    <property type="match status" value="1"/>
</dbReference>
<evidence type="ECO:0000256" key="6">
    <source>
        <dbReference type="ARBA" id="ARBA00023274"/>
    </source>
</evidence>
<dbReference type="NCBIfam" id="NF001809">
    <property type="entry name" value="PRK00528.1"/>
    <property type="match status" value="1"/>
</dbReference>
<feature type="binding site" evidence="8">
    <location>
        <position position="18"/>
    </location>
    <ligand>
        <name>Zn(2+)</name>
        <dbReference type="ChEBI" id="CHEBI:29105"/>
    </ligand>
</feature>
<evidence type="ECO:0000256" key="1">
    <source>
        <dbReference type="ARBA" id="ARBA00009296"/>
    </source>
</evidence>
<gene>
    <name evidence="8 9" type="primary">rpmE</name>
    <name evidence="10" type="ORF">EHQ60_00885</name>
    <name evidence="9" type="ORF">ND810_08060</name>
</gene>
<feature type="binding site" evidence="8">
    <location>
        <position position="36"/>
    </location>
    <ligand>
        <name>Zn(2+)</name>
        <dbReference type="ChEBI" id="CHEBI:29105"/>
    </ligand>
</feature>
<dbReference type="NCBIfam" id="NF000612">
    <property type="entry name" value="PRK00019.1"/>
    <property type="match status" value="1"/>
</dbReference>
<evidence type="ECO:0000256" key="2">
    <source>
        <dbReference type="ARBA" id="ARBA00011838"/>
    </source>
</evidence>
<dbReference type="GO" id="GO:0046872">
    <property type="term" value="F:metal ion binding"/>
    <property type="evidence" value="ECO:0007669"/>
    <property type="project" value="UniProtKB-KW"/>
</dbReference>
<dbReference type="InterPro" id="IPR027491">
    <property type="entry name" value="Ribosomal_bL31_A"/>
</dbReference>
<protein>
    <recommendedName>
        <fullName evidence="7 8">Large ribosomal subunit protein bL31</fullName>
    </recommendedName>
</protein>
<comment type="caution">
    <text evidence="9">The sequence shown here is derived from an EMBL/GenBank/DDBJ whole genome shotgun (WGS) entry which is preliminary data.</text>
</comment>
<dbReference type="InterPro" id="IPR034704">
    <property type="entry name" value="Ribosomal_bL28/bL31-like_sf"/>
</dbReference>
<keyword evidence="6 8" id="KW-0687">Ribonucleoprotein</keyword>
<keyword evidence="3 8" id="KW-0699">rRNA-binding</keyword>